<evidence type="ECO:0000313" key="1">
    <source>
        <dbReference type="EMBL" id="EDX71218.1"/>
    </source>
</evidence>
<dbReference type="Proteomes" id="UP000003835">
    <property type="component" value="Unassembled WGS sequence"/>
</dbReference>
<name>B4W3T3_9CYAN</name>
<gene>
    <name evidence="1" type="ORF">MC7420_2779</name>
</gene>
<organism evidence="1 2">
    <name type="scientific">Coleofasciculus chthonoplastes PCC 7420</name>
    <dbReference type="NCBI Taxonomy" id="118168"/>
    <lineage>
        <taxon>Bacteria</taxon>
        <taxon>Bacillati</taxon>
        <taxon>Cyanobacteriota</taxon>
        <taxon>Cyanophyceae</taxon>
        <taxon>Coleofasciculales</taxon>
        <taxon>Coleofasciculaceae</taxon>
        <taxon>Coleofasciculus</taxon>
    </lineage>
</organism>
<evidence type="ECO:0000313" key="2">
    <source>
        <dbReference type="Proteomes" id="UP000003835"/>
    </source>
</evidence>
<sequence>MTNNNLLLDFLLPNVTRSRPMNLLKSSRQRQVFIQQLFTLINLEIGVDLWQL</sequence>
<dbReference type="HOGENOM" id="CLU_3078712_0_0_3"/>
<dbReference type="STRING" id="118168.MC7420_2779"/>
<dbReference type="EMBL" id="DS989875">
    <property type="protein sequence ID" value="EDX71218.1"/>
    <property type="molecule type" value="Genomic_DNA"/>
</dbReference>
<protein>
    <submittedName>
        <fullName evidence="1">Uncharacterized protein</fullName>
    </submittedName>
</protein>
<accession>B4W3T3</accession>
<dbReference type="AlphaFoldDB" id="B4W3T3"/>
<reference evidence="1 2" key="1">
    <citation type="submission" date="2008-07" db="EMBL/GenBank/DDBJ databases">
        <authorList>
            <person name="Tandeau de Marsac N."/>
            <person name="Ferriera S."/>
            <person name="Johnson J."/>
            <person name="Kravitz S."/>
            <person name="Beeson K."/>
            <person name="Sutton G."/>
            <person name="Rogers Y.-H."/>
            <person name="Friedman R."/>
            <person name="Frazier M."/>
            <person name="Venter J.C."/>
        </authorList>
    </citation>
    <scope>NUCLEOTIDE SEQUENCE [LARGE SCALE GENOMIC DNA]</scope>
    <source>
        <strain evidence="1 2">PCC 7420</strain>
    </source>
</reference>
<keyword evidence="2" id="KW-1185">Reference proteome</keyword>
<proteinExistence type="predicted"/>
<dbReference type="RefSeq" id="WP_006105944.1">
    <property type="nucleotide sequence ID" value="NZ_DS989875.1"/>
</dbReference>